<dbReference type="AlphaFoldDB" id="A0A379ABD4"/>
<keyword evidence="2" id="KW-0378">Hydrolase</keyword>
<dbReference type="EMBL" id="UGSO01000001">
    <property type="protein sequence ID" value="SUB14809.1"/>
    <property type="molecule type" value="Genomic_DNA"/>
</dbReference>
<keyword evidence="3" id="KW-1185">Reference proteome</keyword>
<organism evidence="2 3">
    <name type="scientific">Enterobacter agglomerans</name>
    <name type="common">Erwinia herbicola</name>
    <name type="synonym">Pantoea agglomerans</name>
    <dbReference type="NCBI Taxonomy" id="549"/>
    <lineage>
        <taxon>Bacteria</taxon>
        <taxon>Pseudomonadati</taxon>
        <taxon>Pseudomonadota</taxon>
        <taxon>Gammaproteobacteria</taxon>
        <taxon>Enterobacterales</taxon>
        <taxon>Erwiniaceae</taxon>
        <taxon>Pantoea</taxon>
        <taxon>Pantoea agglomerans group</taxon>
    </lineage>
</organism>
<gene>
    <name evidence="2" type="primary">tldD_2</name>
    <name evidence="2" type="ORF">NCTC9381_00667</name>
</gene>
<feature type="compositionally biased region" description="Basic and acidic residues" evidence="1">
    <location>
        <begin position="1"/>
        <end position="13"/>
    </location>
</feature>
<accession>A0A379ABD4</accession>
<feature type="region of interest" description="Disordered" evidence="1">
    <location>
        <begin position="1"/>
        <end position="20"/>
    </location>
</feature>
<proteinExistence type="predicted"/>
<dbReference type="GO" id="GO:0006508">
    <property type="term" value="P:proteolysis"/>
    <property type="evidence" value="ECO:0007669"/>
    <property type="project" value="UniProtKB-KW"/>
</dbReference>
<protein>
    <submittedName>
        <fullName evidence="2">Protease TldD</fullName>
    </submittedName>
</protein>
<sequence length="75" mass="7495">MSQVEDQGKRERGASGGGARTGYAFFLADEDGEVRADAWAREAVRMALVNLSAVAAPAGALPSGTGCGLAGRAAA</sequence>
<evidence type="ECO:0000256" key="1">
    <source>
        <dbReference type="SAM" id="MobiDB-lite"/>
    </source>
</evidence>
<name>A0A379ABD4_ENTAG</name>
<reference evidence="2 3" key="1">
    <citation type="submission" date="2018-06" db="EMBL/GenBank/DDBJ databases">
        <authorList>
            <consortium name="Pathogen Informatics"/>
            <person name="Doyle S."/>
        </authorList>
    </citation>
    <scope>NUCLEOTIDE SEQUENCE [LARGE SCALE GENOMIC DNA]</scope>
    <source>
        <strain evidence="2 3">NCTC9381</strain>
    </source>
</reference>
<keyword evidence="2" id="KW-0645">Protease</keyword>
<dbReference type="GO" id="GO:0008233">
    <property type="term" value="F:peptidase activity"/>
    <property type="evidence" value="ECO:0007669"/>
    <property type="project" value="UniProtKB-KW"/>
</dbReference>
<dbReference type="Proteomes" id="UP000254640">
    <property type="component" value="Unassembled WGS sequence"/>
</dbReference>
<evidence type="ECO:0000313" key="2">
    <source>
        <dbReference type="EMBL" id="SUB14809.1"/>
    </source>
</evidence>
<evidence type="ECO:0000313" key="3">
    <source>
        <dbReference type="Proteomes" id="UP000254640"/>
    </source>
</evidence>